<evidence type="ECO:0000256" key="1">
    <source>
        <dbReference type="SAM" id="MobiDB-lite"/>
    </source>
</evidence>
<accession>A0A540MJM6</accession>
<keyword evidence="3" id="KW-1185">Reference proteome</keyword>
<feature type="region of interest" description="Disordered" evidence="1">
    <location>
        <begin position="1"/>
        <end position="28"/>
    </location>
</feature>
<reference evidence="2 3" key="1">
    <citation type="journal article" date="2019" name="G3 (Bethesda)">
        <title>Sequencing of a Wild Apple (Malus baccata) Genome Unravels the Differences Between Cultivated and Wild Apple Species Regarding Disease Resistance and Cold Tolerance.</title>
        <authorList>
            <person name="Chen X."/>
        </authorList>
    </citation>
    <scope>NUCLEOTIDE SEQUENCE [LARGE SCALE GENOMIC DNA]</scope>
    <source>
        <strain evidence="3">cv. Shandingzi</strain>
        <tissue evidence="2">Leaves</tissue>
    </source>
</reference>
<organism evidence="2 3">
    <name type="scientific">Malus baccata</name>
    <name type="common">Siberian crab apple</name>
    <name type="synonym">Pyrus baccata</name>
    <dbReference type="NCBI Taxonomy" id="106549"/>
    <lineage>
        <taxon>Eukaryota</taxon>
        <taxon>Viridiplantae</taxon>
        <taxon>Streptophyta</taxon>
        <taxon>Embryophyta</taxon>
        <taxon>Tracheophyta</taxon>
        <taxon>Spermatophyta</taxon>
        <taxon>Magnoliopsida</taxon>
        <taxon>eudicotyledons</taxon>
        <taxon>Gunneridae</taxon>
        <taxon>Pentapetalae</taxon>
        <taxon>rosids</taxon>
        <taxon>fabids</taxon>
        <taxon>Rosales</taxon>
        <taxon>Rosaceae</taxon>
        <taxon>Amygdaloideae</taxon>
        <taxon>Maleae</taxon>
        <taxon>Malus</taxon>
    </lineage>
</organism>
<dbReference type="EMBL" id="VIEB01000251">
    <property type="protein sequence ID" value="TQD98649.1"/>
    <property type="molecule type" value="Genomic_DNA"/>
</dbReference>
<evidence type="ECO:0000313" key="2">
    <source>
        <dbReference type="EMBL" id="TQD98649.1"/>
    </source>
</evidence>
<dbReference type="InterPro" id="IPR036412">
    <property type="entry name" value="HAD-like_sf"/>
</dbReference>
<sequence length="369" mass="41355">MDSACSSFRSSSLPLPWRSPSPHPHSSFPSKLKLLRLKRLGTAKYQGVVRSSCGFNENGSVNGFPATPNKLFMQEAIGAEYGEGFETFRPDGPLKVDVDFLNDKLQEGFLKRIRYAMKPDEAYGLIFSFDNVVADTQTLKLNSWKQLASEEDSWSGKELPEDGVLQRRMLYAGADHVLHKLSEPVEGLKEWLDAVSTARIPCAVVSSLDRRNMTEALERMGLKKYFQAIVTEEDGMDSIAHRFLSAAMKLDRKPSKCVVFEDEPRGITAAHNCTMMAVALIGAHPAYVQKRGSVLYRAIMYTVRLIEIDGGECRYDLVQADLAVASFNELSVINLRRLFANKGSTFMDLQKQIIEKSPPKRKLTIDTIF</sequence>
<proteinExistence type="predicted"/>
<dbReference type="PANTHER" id="PTHR47858">
    <property type="entry name" value="HALOACID DEHALOGENASE-LIKE HYDROLASE (HAD) SUPERFAMILY PROTEIN"/>
    <property type="match status" value="1"/>
</dbReference>
<dbReference type="AlphaFoldDB" id="A0A540MJM6"/>
<dbReference type="SUPFAM" id="SSF56784">
    <property type="entry name" value="HAD-like"/>
    <property type="match status" value="1"/>
</dbReference>
<name>A0A540MJM6_MALBA</name>
<protein>
    <recommendedName>
        <fullName evidence="4">FCP1 homology domain-containing protein</fullName>
    </recommendedName>
</protein>
<dbReference type="STRING" id="106549.A0A540MJM6"/>
<dbReference type="InterPro" id="IPR023214">
    <property type="entry name" value="HAD_sf"/>
</dbReference>
<evidence type="ECO:0008006" key="4">
    <source>
        <dbReference type="Google" id="ProtNLM"/>
    </source>
</evidence>
<dbReference type="Pfam" id="PF13419">
    <property type="entry name" value="HAD_2"/>
    <property type="match status" value="1"/>
</dbReference>
<dbReference type="CDD" id="cd07505">
    <property type="entry name" value="HAD_BPGM-like"/>
    <property type="match status" value="1"/>
</dbReference>
<gene>
    <name evidence="2" type="ORF">C1H46_015897</name>
</gene>
<feature type="compositionally biased region" description="Low complexity" evidence="1">
    <location>
        <begin position="1"/>
        <end position="16"/>
    </location>
</feature>
<dbReference type="PANTHER" id="PTHR47858:SF3">
    <property type="entry name" value="HALOACID DEHALOGENASE-LIKE HYDROLASE SUPERFAMILY PROTEIN"/>
    <property type="match status" value="1"/>
</dbReference>
<dbReference type="Proteomes" id="UP000315295">
    <property type="component" value="Unassembled WGS sequence"/>
</dbReference>
<dbReference type="Gene3D" id="3.40.50.1000">
    <property type="entry name" value="HAD superfamily/HAD-like"/>
    <property type="match status" value="1"/>
</dbReference>
<dbReference type="InterPro" id="IPR041492">
    <property type="entry name" value="HAD_2"/>
</dbReference>
<evidence type="ECO:0000313" key="3">
    <source>
        <dbReference type="Proteomes" id="UP000315295"/>
    </source>
</evidence>
<comment type="caution">
    <text evidence="2">The sequence shown here is derived from an EMBL/GenBank/DDBJ whole genome shotgun (WGS) entry which is preliminary data.</text>
</comment>